<comment type="caution">
    <text evidence="1">The sequence shown here is derived from an EMBL/GenBank/DDBJ whole genome shotgun (WGS) entry which is preliminary data.</text>
</comment>
<evidence type="ECO:0000313" key="2">
    <source>
        <dbReference type="Proteomes" id="UP000005801"/>
    </source>
</evidence>
<dbReference type="Proteomes" id="UP000005801">
    <property type="component" value="Unassembled WGS sequence"/>
</dbReference>
<sequence>GAGWAEGERDALELHLWNLEGDCAYVVLRGVPQIGVVPASSPGGQPQLELAADSARVESVVGSFKVRAGLFFKRAALRGLSLAERTAAHTEVDIGGQTLRLSVHSAQRSGDELILGLRLGPAR</sequence>
<organism evidence="1 2">
    <name type="scientific">Plesiocystis pacifica SIR-1</name>
    <dbReference type="NCBI Taxonomy" id="391625"/>
    <lineage>
        <taxon>Bacteria</taxon>
        <taxon>Pseudomonadati</taxon>
        <taxon>Myxococcota</taxon>
        <taxon>Polyangia</taxon>
        <taxon>Nannocystales</taxon>
        <taxon>Nannocystaceae</taxon>
        <taxon>Plesiocystis</taxon>
    </lineage>
</organism>
<dbReference type="EMBL" id="ABCS01000101">
    <property type="protein sequence ID" value="EDM75180.1"/>
    <property type="molecule type" value="Genomic_DNA"/>
</dbReference>
<name>A6GG52_9BACT</name>
<evidence type="ECO:0000313" key="1">
    <source>
        <dbReference type="EMBL" id="EDM75180.1"/>
    </source>
</evidence>
<dbReference type="AlphaFoldDB" id="A6GG52"/>
<reference evidence="1 2" key="1">
    <citation type="submission" date="2007-06" db="EMBL/GenBank/DDBJ databases">
        <authorList>
            <person name="Shimkets L."/>
            <person name="Ferriera S."/>
            <person name="Johnson J."/>
            <person name="Kravitz S."/>
            <person name="Beeson K."/>
            <person name="Sutton G."/>
            <person name="Rogers Y.-H."/>
            <person name="Friedman R."/>
            <person name="Frazier M."/>
            <person name="Venter J.C."/>
        </authorList>
    </citation>
    <scope>NUCLEOTIDE SEQUENCE [LARGE SCALE GENOMIC DNA]</scope>
    <source>
        <strain evidence="1 2">SIR-1</strain>
    </source>
</reference>
<dbReference type="RefSeq" id="WP_006975692.1">
    <property type="nucleotide sequence ID" value="NZ_ABCS01000101.1"/>
</dbReference>
<proteinExistence type="predicted"/>
<gene>
    <name evidence="1" type="ORF">PPSIR1_08112</name>
</gene>
<protein>
    <submittedName>
        <fullName evidence="1">Uncharacterized protein</fullName>
    </submittedName>
</protein>
<dbReference type="OrthoDB" id="9818734at2"/>
<feature type="non-terminal residue" evidence="1">
    <location>
        <position position="1"/>
    </location>
</feature>
<keyword evidence="2" id="KW-1185">Reference proteome</keyword>
<accession>A6GG52</accession>